<dbReference type="HOGENOM" id="CLU_2506023_0_0_4"/>
<name>A0A077DEK0_9BURK</name>
<evidence type="ECO:0000313" key="1">
    <source>
        <dbReference type="EMBL" id="AIL33159.1"/>
    </source>
</evidence>
<sequence>MIRFLLILLVIYLIARFVFPKNKQTTQKTAPSEVPNAQKQVKLQPCEYCHTFCDPNLMVSYQNKHFCSLEHATLYQKEQQPTHHP</sequence>
<organism evidence="1 2">
    <name type="scientific">Basilea psittacipulmonis DSM 24701</name>
    <dbReference type="NCBI Taxonomy" id="1072685"/>
    <lineage>
        <taxon>Bacteria</taxon>
        <taxon>Pseudomonadati</taxon>
        <taxon>Pseudomonadota</taxon>
        <taxon>Betaproteobacteria</taxon>
        <taxon>Burkholderiales</taxon>
        <taxon>Alcaligenaceae</taxon>
        <taxon>Basilea</taxon>
    </lineage>
</organism>
<gene>
    <name evidence="1" type="ORF">IX83_07500</name>
</gene>
<dbReference type="AlphaFoldDB" id="A0A077DEK0"/>
<dbReference type="EMBL" id="CP009238">
    <property type="protein sequence ID" value="AIL33159.1"/>
    <property type="molecule type" value="Genomic_DNA"/>
</dbReference>
<dbReference type="Proteomes" id="UP000028945">
    <property type="component" value="Chromosome"/>
</dbReference>
<protein>
    <submittedName>
        <fullName evidence="1">Uncharacterized protein</fullName>
    </submittedName>
</protein>
<proteinExistence type="predicted"/>
<dbReference type="KEGG" id="bpsi:IX83_07500"/>
<dbReference type="STRING" id="1072685.IX83_07500"/>
<accession>A0A077DEK0</accession>
<keyword evidence="2" id="KW-1185">Reference proteome</keyword>
<reference evidence="1 2" key="1">
    <citation type="journal article" date="2014" name="BMC Genomics">
        <title>A genomic perspective on a new bacterial genus and species from the Alcaligenaceae family, Basilea psittacipulmonis.</title>
        <authorList>
            <person name="Whiteson K.L."/>
            <person name="Hernandez D."/>
            <person name="Lazarevic V."/>
            <person name="Gaia N."/>
            <person name="Farinelli L."/>
            <person name="Francois P."/>
            <person name="Pilo P."/>
            <person name="Frey J."/>
            <person name="Schrenzel J."/>
        </authorList>
    </citation>
    <scope>NUCLEOTIDE SEQUENCE [LARGE SCALE GENOMIC DNA]</scope>
    <source>
        <strain evidence="1 2">DSM 24701</strain>
    </source>
</reference>
<dbReference type="RefSeq" id="WP_038500821.1">
    <property type="nucleotide sequence ID" value="NZ_AFWK01000012.1"/>
</dbReference>
<evidence type="ECO:0000313" key="2">
    <source>
        <dbReference type="Proteomes" id="UP000028945"/>
    </source>
</evidence>